<reference evidence="1 2" key="1">
    <citation type="submission" date="2016-10" db="EMBL/GenBank/DDBJ databases">
        <authorList>
            <person name="de Groot N.N."/>
        </authorList>
    </citation>
    <scope>NUCLEOTIDE SEQUENCE [LARGE SCALE GENOMIC DNA]</scope>
    <source>
        <strain evidence="1 2">Nl18</strain>
    </source>
</reference>
<dbReference type="RefSeq" id="WP_074746357.1">
    <property type="nucleotide sequence ID" value="NZ_FOCT01000006.1"/>
</dbReference>
<evidence type="ECO:0000313" key="1">
    <source>
        <dbReference type="EMBL" id="SEN71797.1"/>
    </source>
</evidence>
<protein>
    <submittedName>
        <fullName evidence="1">Uncharacterized protein</fullName>
    </submittedName>
</protein>
<dbReference type="Proteomes" id="UP000183898">
    <property type="component" value="Unassembled WGS sequence"/>
</dbReference>
<proteinExistence type="predicted"/>
<accession>A0A1H8IV05</accession>
<evidence type="ECO:0000313" key="2">
    <source>
        <dbReference type="Proteomes" id="UP000183898"/>
    </source>
</evidence>
<organism evidence="1 2">
    <name type="scientific">Nitrosospira multiformis</name>
    <dbReference type="NCBI Taxonomy" id="1231"/>
    <lineage>
        <taxon>Bacteria</taxon>
        <taxon>Pseudomonadati</taxon>
        <taxon>Pseudomonadota</taxon>
        <taxon>Betaproteobacteria</taxon>
        <taxon>Nitrosomonadales</taxon>
        <taxon>Nitrosomonadaceae</taxon>
        <taxon>Nitrosospira</taxon>
    </lineage>
</organism>
<dbReference type="EMBL" id="FOCT01000006">
    <property type="protein sequence ID" value="SEN71797.1"/>
    <property type="molecule type" value="Genomic_DNA"/>
</dbReference>
<gene>
    <name evidence="1" type="ORF">SAMN05216404_106178</name>
</gene>
<dbReference type="AlphaFoldDB" id="A0A1H8IV05"/>
<sequence>MKVAVLFARGDSVYKSLPGCDVWDIERDARKWPGGCSVVAHPPCRAWGRLRHFAKPRSDEKELALWAVKQVRRFGGVLEHPAASTLWPAAGLPLPGERDEFGGWTLPVYQHWWGHRAEKSTLLYIVGCNPANIPEMPYRIDEPTHVVQSRKRVGSRPHISKAEREHTPRDFAIWLCELAKRCAKRELEAA</sequence>
<name>A0A1H8IV05_9PROT</name>